<dbReference type="PROSITE" id="PS50929">
    <property type="entry name" value="ABC_TM1F"/>
    <property type="match status" value="1"/>
</dbReference>
<keyword evidence="5" id="KW-0378">Hydrolase</keyword>
<evidence type="ECO:0000313" key="15">
    <source>
        <dbReference type="EMBL" id="HIU22817.1"/>
    </source>
</evidence>
<evidence type="ECO:0000256" key="5">
    <source>
        <dbReference type="ARBA" id="ARBA00022807"/>
    </source>
</evidence>
<dbReference type="GO" id="GO:0006508">
    <property type="term" value="P:proteolysis"/>
    <property type="evidence" value="ECO:0007669"/>
    <property type="project" value="InterPro"/>
</dbReference>
<evidence type="ECO:0000259" key="12">
    <source>
        <dbReference type="PROSITE" id="PS50893"/>
    </source>
</evidence>
<dbReference type="EMBL" id="DVML01000025">
    <property type="protein sequence ID" value="HIU22817.1"/>
    <property type="molecule type" value="Genomic_DNA"/>
</dbReference>
<dbReference type="InterPro" id="IPR039421">
    <property type="entry name" value="Type_1_exporter"/>
</dbReference>
<feature type="domain" description="ABC transmembrane type-1" evidence="13">
    <location>
        <begin position="175"/>
        <end position="456"/>
    </location>
</feature>
<dbReference type="Pfam" id="PF00664">
    <property type="entry name" value="ABC_membrane"/>
    <property type="match status" value="1"/>
</dbReference>
<feature type="transmembrane region" description="Helical" evidence="11">
    <location>
        <begin position="313"/>
        <end position="335"/>
    </location>
</feature>
<comment type="subcellular location">
    <subcellularLocation>
        <location evidence="1">Cell membrane</location>
        <topology evidence="1">Multi-pass membrane protein</topology>
    </subcellularLocation>
</comment>
<dbReference type="PROSITE" id="PS00211">
    <property type="entry name" value="ABC_TRANSPORTER_1"/>
    <property type="match status" value="1"/>
</dbReference>
<keyword evidence="5" id="KW-0645">Protease</keyword>
<dbReference type="Gene3D" id="3.90.70.10">
    <property type="entry name" value="Cysteine proteinases"/>
    <property type="match status" value="1"/>
</dbReference>
<dbReference type="SUPFAM" id="SSF90123">
    <property type="entry name" value="ABC transporter transmembrane region"/>
    <property type="match status" value="1"/>
</dbReference>
<dbReference type="GO" id="GO:0043213">
    <property type="term" value="P:bacteriocin transport"/>
    <property type="evidence" value="ECO:0007669"/>
    <property type="project" value="UniProtKB-KW"/>
</dbReference>
<evidence type="ECO:0000256" key="1">
    <source>
        <dbReference type="ARBA" id="ARBA00004651"/>
    </source>
</evidence>
<keyword evidence="7" id="KW-0813">Transport</keyword>
<feature type="domain" description="ABC transporter" evidence="12">
    <location>
        <begin position="485"/>
        <end position="706"/>
    </location>
</feature>
<keyword evidence="8 11" id="KW-1133">Transmembrane helix</keyword>
<dbReference type="SUPFAM" id="SSF52540">
    <property type="entry name" value="P-loop containing nucleoside triphosphate hydrolases"/>
    <property type="match status" value="1"/>
</dbReference>
<comment type="caution">
    <text evidence="15">The sequence shown here is derived from an EMBL/GenBank/DDBJ whole genome shotgun (WGS) entry which is preliminary data.</text>
</comment>
<evidence type="ECO:0000259" key="14">
    <source>
        <dbReference type="PROSITE" id="PS50990"/>
    </source>
</evidence>
<keyword evidence="5" id="KW-0788">Thiol protease</keyword>
<evidence type="ECO:0000313" key="16">
    <source>
        <dbReference type="Proteomes" id="UP000824087"/>
    </source>
</evidence>
<name>A0A9D1HV10_9BACT</name>
<organism evidence="15 16">
    <name type="scientific">Candidatus Fimihabitans intestinipullorum</name>
    <dbReference type="NCBI Taxonomy" id="2840820"/>
    <lineage>
        <taxon>Bacteria</taxon>
        <taxon>Bacillati</taxon>
        <taxon>Mycoplasmatota</taxon>
        <taxon>Mycoplasmatota incertae sedis</taxon>
        <taxon>Candidatus Fimihabitans</taxon>
    </lineage>
</organism>
<dbReference type="InterPro" id="IPR003439">
    <property type="entry name" value="ABC_transporter-like_ATP-bd"/>
</dbReference>
<dbReference type="AlphaFoldDB" id="A0A9D1HV10"/>
<keyword evidence="9 11" id="KW-0472">Membrane</keyword>
<feature type="transmembrane region" description="Helical" evidence="11">
    <location>
        <begin position="284"/>
        <end position="307"/>
    </location>
</feature>
<dbReference type="GO" id="GO:0140359">
    <property type="term" value="F:ABC-type transporter activity"/>
    <property type="evidence" value="ECO:0007669"/>
    <property type="project" value="InterPro"/>
</dbReference>
<dbReference type="InterPro" id="IPR036640">
    <property type="entry name" value="ABC1_TM_sf"/>
</dbReference>
<gene>
    <name evidence="15" type="ORF">IAD49_04480</name>
</gene>
<evidence type="ECO:0000256" key="7">
    <source>
        <dbReference type="ARBA" id="ARBA00022927"/>
    </source>
</evidence>
<dbReference type="CDD" id="cd02418">
    <property type="entry name" value="Peptidase_C39B"/>
    <property type="match status" value="1"/>
</dbReference>
<feature type="transmembrane region" description="Helical" evidence="11">
    <location>
        <begin position="174"/>
        <end position="195"/>
    </location>
</feature>
<accession>A0A9D1HV10</accession>
<dbReference type="InterPro" id="IPR003593">
    <property type="entry name" value="AAA+_ATPase"/>
</dbReference>
<evidence type="ECO:0000256" key="9">
    <source>
        <dbReference type="ARBA" id="ARBA00023136"/>
    </source>
</evidence>
<dbReference type="PANTHER" id="PTHR24221">
    <property type="entry name" value="ATP-BINDING CASSETTE SUB-FAMILY B"/>
    <property type="match status" value="1"/>
</dbReference>
<evidence type="ECO:0000256" key="4">
    <source>
        <dbReference type="ARBA" id="ARBA00022741"/>
    </source>
</evidence>
<feature type="transmembrane region" description="Helical" evidence="11">
    <location>
        <begin position="427"/>
        <end position="448"/>
    </location>
</feature>
<dbReference type="InterPro" id="IPR011527">
    <property type="entry name" value="ABC1_TM_dom"/>
</dbReference>
<protein>
    <submittedName>
        <fullName evidence="15">ATP-binding cassette domain-containing protein</fullName>
    </submittedName>
</protein>
<evidence type="ECO:0000256" key="2">
    <source>
        <dbReference type="ARBA" id="ARBA00005417"/>
    </source>
</evidence>
<evidence type="ECO:0000256" key="8">
    <source>
        <dbReference type="ARBA" id="ARBA00022989"/>
    </source>
</evidence>
<evidence type="ECO:0000256" key="10">
    <source>
        <dbReference type="ARBA" id="ARBA00043264"/>
    </source>
</evidence>
<keyword evidence="4" id="KW-0547">Nucleotide-binding</keyword>
<evidence type="ECO:0000256" key="3">
    <source>
        <dbReference type="ARBA" id="ARBA00022692"/>
    </source>
</evidence>
<keyword evidence="10" id="KW-0080">Bacteriocin transport</keyword>
<dbReference type="Gene3D" id="3.40.50.300">
    <property type="entry name" value="P-loop containing nucleotide triphosphate hydrolases"/>
    <property type="match status" value="1"/>
</dbReference>
<reference evidence="15" key="1">
    <citation type="submission" date="2020-10" db="EMBL/GenBank/DDBJ databases">
        <authorList>
            <person name="Gilroy R."/>
        </authorList>
    </citation>
    <scope>NUCLEOTIDE SEQUENCE</scope>
    <source>
        <strain evidence="15">CHK197-8231</strain>
    </source>
</reference>
<dbReference type="GO" id="GO:0034040">
    <property type="term" value="F:ATPase-coupled lipid transmembrane transporter activity"/>
    <property type="evidence" value="ECO:0007669"/>
    <property type="project" value="TreeGrafter"/>
</dbReference>
<reference evidence="15" key="2">
    <citation type="journal article" date="2021" name="PeerJ">
        <title>Extensive microbial diversity within the chicken gut microbiome revealed by metagenomics and culture.</title>
        <authorList>
            <person name="Gilroy R."/>
            <person name="Ravi A."/>
            <person name="Getino M."/>
            <person name="Pursley I."/>
            <person name="Horton D.L."/>
            <person name="Alikhan N.F."/>
            <person name="Baker D."/>
            <person name="Gharbi K."/>
            <person name="Hall N."/>
            <person name="Watson M."/>
            <person name="Adriaenssens E.M."/>
            <person name="Foster-Nyarko E."/>
            <person name="Jarju S."/>
            <person name="Secka A."/>
            <person name="Antonio M."/>
            <person name="Oren A."/>
            <person name="Chaudhuri R.R."/>
            <person name="La Ragione R."/>
            <person name="Hildebrand F."/>
            <person name="Pallen M.J."/>
        </authorList>
    </citation>
    <scope>NUCLEOTIDE SEQUENCE</scope>
    <source>
        <strain evidence="15">CHK197-8231</strain>
    </source>
</reference>
<dbReference type="PANTHER" id="PTHR24221:SF654">
    <property type="entry name" value="ATP-BINDING CASSETTE SUB-FAMILY B MEMBER 6"/>
    <property type="match status" value="1"/>
</dbReference>
<evidence type="ECO:0000256" key="6">
    <source>
        <dbReference type="ARBA" id="ARBA00022840"/>
    </source>
</evidence>
<dbReference type="Gene3D" id="1.20.1560.10">
    <property type="entry name" value="ABC transporter type 1, transmembrane domain"/>
    <property type="match status" value="1"/>
</dbReference>
<dbReference type="GO" id="GO:0005886">
    <property type="term" value="C:plasma membrane"/>
    <property type="evidence" value="ECO:0007669"/>
    <property type="project" value="UniProtKB-SubCell"/>
</dbReference>
<keyword evidence="3 11" id="KW-0812">Transmembrane</keyword>
<sequence>MWNNKSGGETIRYPFIKQREEKDCGITCLQMILAYYHSFVPKEELRQITHTTKKGTSAYGLLQGAEQLGFRVRALKGDFQSLQVERLVYPIIAHVIKEGIYYHYVLIYKLDHKHQRLLVADPSTRLSWVTFQSFQTEWNNIVLVLEPMLQLRNERKASVFELCYQIIGRYRKEVIILFFFALIQMILSLIISYYFKVTVDFVSNFGTKSEFYLISIFFFFFFILHGLSSIFHSDVILKWSTALDLSFTKDIFHKLVSLPYDKFHRRSTGEIMMYFQELMQLKDILITFISSILLDILFCIGALLFLSTISLCLFSLCLVMICLYGMIFSLCKRFYQICMPFVKREQGNVSHWLIESLRGYETVKGSHLERVLNSFFGRYHYRFEKEAYHLKKLERREQVGEQLLLESVRYLFIFLGGIMMLKRDLTIANFVFAYMLFDYVISPMRTFCHFLLEWMQVRTAVCELSFIWKEKKKEGEIVLSGIQTIEFRHLCYAYEEDTLVLKNIDIILKEKEHVMLFGPSGSGKSTLFRLLMKFYQVKGNSIFINNIDYHLYERNSLSCHLCYITQKETLFTTNLYDNITLARKISQSEFSKVCRVCHLDFIDQFKEGYYMLVEENGKNLSGGQCQRIILARSLLLPCEFLIIDEGLNQIEVTLERRILQDVMRYYPEKTIIYITHRYRNFDLFSRLLYMKQGKLLKDWYRKREEIVD</sequence>
<evidence type="ECO:0000256" key="11">
    <source>
        <dbReference type="SAM" id="Phobius"/>
    </source>
</evidence>
<dbReference type="PROSITE" id="PS50990">
    <property type="entry name" value="PEPTIDASE_C39"/>
    <property type="match status" value="1"/>
</dbReference>
<dbReference type="InterPro" id="IPR027417">
    <property type="entry name" value="P-loop_NTPase"/>
</dbReference>
<dbReference type="GO" id="GO:0015031">
    <property type="term" value="P:protein transport"/>
    <property type="evidence" value="ECO:0007669"/>
    <property type="project" value="UniProtKB-KW"/>
</dbReference>
<dbReference type="GO" id="GO:0016887">
    <property type="term" value="F:ATP hydrolysis activity"/>
    <property type="evidence" value="ECO:0007669"/>
    <property type="project" value="InterPro"/>
</dbReference>
<feature type="domain" description="Peptidase C39" evidence="14">
    <location>
        <begin position="18"/>
        <end position="145"/>
    </location>
</feature>
<dbReference type="Pfam" id="PF00005">
    <property type="entry name" value="ABC_tran"/>
    <property type="match status" value="1"/>
</dbReference>
<keyword evidence="7" id="KW-0653">Protein transport</keyword>
<evidence type="ECO:0000259" key="13">
    <source>
        <dbReference type="PROSITE" id="PS50929"/>
    </source>
</evidence>
<feature type="transmembrane region" description="Helical" evidence="11">
    <location>
        <begin position="211"/>
        <end position="231"/>
    </location>
</feature>
<proteinExistence type="inferred from homology"/>
<dbReference type="GO" id="GO:0005524">
    <property type="term" value="F:ATP binding"/>
    <property type="evidence" value="ECO:0007669"/>
    <property type="project" value="UniProtKB-KW"/>
</dbReference>
<dbReference type="GO" id="GO:0008234">
    <property type="term" value="F:cysteine-type peptidase activity"/>
    <property type="evidence" value="ECO:0007669"/>
    <property type="project" value="UniProtKB-KW"/>
</dbReference>
<dbReference type="PROSITE" id="PS50893">
    <property type="entry name" value="ABC_TRANSPORTER_2"/>
    <property type="match status" value="1"/>
</dbReference>
<dbReference type="Proteomes" id="UP000824087">
    <property type="component" value="Unassembled WGS sequence"/>
</dbReference>
<keyword evidence="6 15" id="KW-0067">ATP-binding</keyword>
<dbReference type="Pfam" id="PF03412">
    <property type="entry name" value="Peptidase_C39"/>
    <property type="match status" value="1"/>
</dbReference>
<dbReference type="InterPro" id="IPR005074">
    <property type="entry name" value="Peptidase_C39"/>
</dbReference>
<dbReference type="SMART" id="SM00382">
    <property type="entry name" value="AAA"/>
    <property type="match status" value="1"/>
</dbReference>
<comment type="similarity">
    <text evidence="2">Belongs to the ABC transporter superfamily.</text>
</comment>
<dbReference type="InterPro" id="IPR017871">
    <property type="entry name" value="ABC_transporter-like_CS"/>
</dbReference>